<proteinExistence type="predicted"/>
<dbReference type="AlphaFoldDB" id="A0AB38X9X8"/>
<evidence type="ECO:0000313" key="2">
    <source>
        <dbReference type="Proteomes" id="UP001164768"/>
    </source>
</evidence>
<accession>A0AB38X9X8</accession>
<sequence>MNLMVKLVFLASAMPIPDSLKNSGTIKGLLGWLTGSDVTTKKPVIEFYQAWSETLGPISNAMLTVGYGMGLFLARCSITSAKYYLRFMPKCLDY</sequence>
<geneLocation type="plasmid" evidence="1 2">
    <name>pBRV691</name>
</geneLocation>
<protein>
    <submittedName>
        <fullName evidence="1">Uncharacterized protein</fullName>
    </submittedName>
</protein>
<gene>
    <name evidence="1" type="ORF">ORR04_12595</name>
</gene>
<name>A0AB38X9X8_LEVBR</name>
<reference evidence="1" key="1">
    <citation type="submission" date="2022-11" db="EMBL/GenBank/DDBJ databases">
        <title>Whole genome sequence of Levilactobacillus brevis SMB091.</title>
        <authorList>
            <person name="Kim J.-M."/>
            <person name="Kim O.-C."/>
            <person name="Choi Y.H."/>
            <person name="Han N.S."/>
            <person name="Hurh B."/>
        </authorList>
    </citation>
    <scope>NUCLEOTIDE SEQUENCE</scope>
    <source>
        <strain evidence="1">SMB091</strain>
        <plasmid evidence="1">pBRV691</plasmid>
    </source>
</reference>
<organism evidence="1 2">
    <name type="scientific">Levilactobacillus brevis</name>
    <name type="common">Lactobacillus brevis</name>
    <dbReference type="NCBI Taxonomy" id="1580"/>
    <lineage>
        <taxon>Bacteria</taxon>
        <taxon>Bacillati</taxon>
        <taxon>Bacillota</taxon>
        <taxon>Bacilli</taxon>
        <taxon>Lactobacillales</taxon>
        <taxon>Lactobacillaceae</taxon>
        <taxon>Levilactobacillus</taxon>
    </lineage>
</organism>
<dbReference type="RefSeq" id="WP_267668737.1">
    <property type="nucleotide sequence ID" value="NZ_CP113119.1"/>
</dbReference>
<evidence type="ECO:0000313" key="1">
    <source>
        <dbReference type="EMBL" id="WAD02936.1"/>
    </source>
</evidence>
<dbReference type="EMBL" id="CP113119">
    <property type="protein sequence ID" value="WAD02936.1"/>
    <property type="molecule type" value="Genomic_DNA"/>
</dbReference>
<keyword evidence="1" id="KW-0614">Plasmid</keyword>
<dbReference type="Proteomes" id="UP001164768">
    <property type="component" value="Plasmid pBRV691"/>
</dbReference>